<evidence type="ECO:0000259" key="3">
    <source>
        <dbReference type="PROSITE" id="PS50894"/>
    </source>
</evidence>
<dbReference type="AlphaFoldDB" id="A0A2N5CUS2"/>
<name>A0A2N5CUS2_9CAUL</name>
<accession>A0A2N5CUS2</accession>
<dbReference type="InterPro" id="IPR008207">
    <property type="entry name" value="Sig_transdc_His_kin_Hpt_dom"/>
</dbReference>
<gene>
    <name evidence="4" type="ORF">C1707_01370</name>
    <name evidence="5" type="ORF">CFHF_09985</name>
</gene>
<organism evidence="5 6">
    <name type="scientific">Caulobacter flavus</name>
    <dbReference type="NCBI Taxonomy" id="1679497"/>
    <lineage>
        <taxon>Bacteria</taxon>
        <taxon>Pseudomonadati</taxon>
        <taxon>Pseudomonadota</taxon>
        <taxon>Alphaproteobacteria</taxon>
        <taxon>Caulobacterales</taxon>
        <taxon>Caulobacteraceae</taxon>
        <taxon>Caulobacter</taxon>
    </lineage>
</organism>
<keyword evidence="7" id="KW-1185">Reference proteome</keyword>
<feature type="modified residue" description="Phosphohistidine" evidence="2">
    <location>
        <position position="40"/>
    </location>
</feature>
<dbReference type="Gene3D" id="1.20.120.160">
    <property type="entry name" value="HPT domain"/>
    <property type="match status" value="1"/>
</dbReference>
<dbReference type="GO" id="GO:0004672">
    <property type="term" value="F:protein kinase activity"/>
    <property type="evidence" value="ECO:0007669"/>
    <property type="project" value="UniProtKB-ARBA"/>
</dbReference>
<dbReference type="OrthoDB" id="8116512at2"/>
<dbReference type="SUPFAM" id="SSF47226">
    <property type="entry name" value="Histidine-containing phosphotransfer domain, HPT domain"/>
    <property type="match status" value="1"/>
</dbReference>
<dbReference type="GO" id="GO:0000160">
    <property type="term" value="P:phosphorelay signal transduction system"/>
    <property type="evidence" value="ECO:0007669"/>
    <property type="project" value="UniProtKB-KW"/>
</dbReference>
<proteinExistence type="predicted"/>
<dbReference type="Proteomes" id="UP000281192">
    <property type="component" value="Chromosome"/>
</dbReference>
<evidence type="ECO:0000256" key="2">
    <source>
        <dbReference type="PROSITE-ProRule" id="PRU00110"/>
    </source>
</evidence>
<dbReference type="PROSITE" id="PS50894">
    <property type="entry name" value="HPT"/>
    <property type="match status" value="1"/>
</dbReference>
<reference evidence="4 7" key="2">
    <citation type="submission" date="2018-01" db="EMBL/GenBank/DDBJ databases">
        <title>Complete genome sequence of Caulobacter flavus RHGG3.</title>
        <authorList>
            <person name="Yang E."/>
        </authorList>
    </citation>
    <scope>NUCLEOTIDE SEQUENCE [LARGE SCALE GENOMIC DNA]</scope>
    <source>
        <strain evidence="4 7">RHGG3</strain>
    </source>
</reference>
<dbReference type="EMBL" id="CP026100">
    <property type="protein sequence ID" value="AYV45012.1"/>
    <property type="molecule type" value="Genomic_DNA"/>
</dbReference>
<dbReference type="RefSeq" id="WP_101712869.1">
    <property type="nucleotide sequence ID" value="NZ_CP026100.1"/>
</dbReference>
<feature type="domain" description="HPt" evidence="3">
    <location>
        <begin position="1"/>
        <end position="88"/>
    </location>
</feature>
<evidence type="ECO:0000256" key="1">
    <source>
        <dbReference type="ARBA" id="ARBA00023012"/>
    </source>
</evidence>
<evidence type="ECO:0000313" key="7">
    <source>
        <dbReference type="Proteomes" id="UP000281192"/>
    </source>
</evidence>
<dbReference type="Proteomes" id="UP000234483">
    <property type="component" value="Unassembled WGS sequence"/>
</dbReference>
<sequence>MTTADPLAPLRAKFLVRVADDLAKLRAAETSTKDKHYIVHRLAGAAGVFGYRAITDLARDLDDLLIDQGEAPPEAFAELIAALETLAA</sequence>
<protein>
    <submittedName>
        <fullName evidence="5">Histidine phosphotransferase</fullName>
    </submittedName>
</protein>
<keyword evidence="2" id="KW-0597">Phosphoprotein</keyword>
<dbReference type="EMBL" id="PJRQ01000018">
    <property type="protein sequence ID" value="PLR17280.1"/>
    <property type="molecule type" value="Genomic_DNA"/>
</dbReference>
<dbReference type="Pfam" id="PF01627">
    <property type="entry name" value="Hpt"/>
    <property type="match status" value="1"/>
</dbReference>
<evidence type="ECO:0000313" key="4">
    <source>
        <dbReference type="EMBL" id="AYV45012.1"/>
    </source>
</evidence>
<dbReference type="InterPro" id="IPR036641">
    <property type="entry name" value="HPT_dom_sf"/>
</dbReference>
<dbReference type="KEGG" id="cfh:C1707_01370"/>
<reference evidence="5 6" key="1">
    <citation type="submission" date="2017-12" db="EMBL/GenBank/DDBJ databases">
        <title>The genome sequence of Caulobacter flavus CGMCC1 15093.</title>
        <authorList>
            <person name="Gao J."/>
            <person name="Mao X."/>
            <person name="Sun J."/>
        </authorList>
    </citation>
    <scope>NUCLEOTIDE SEQUENCE [LARGE SCALE GENOMIC DNA]</scope>
    <source>
        <strain evidence="5 6">CGMCC1 15093</strain>
    </source>
</reference>
<keyword evidence="5" id="KW-0808">Transferase</keyword>
<evidence type="ECO:0000313" key="6">
    <source>
        <dbReference type="Proteomes" id="UP000234483"/>
    </source>
</evidence>
<keyword evidence="1" id="KW-0902">Two-component regulatory system</keyword>
<evidence type="ECO:0000313" key="5">
    <source>
        <dbReference type="EMBL" id="PLR17280.1"/>
    </source>
</evidence>